<dbReference type="GO" id="GO:0003864">
    <property type="term" value="F:3-methyl-2-oxobutanoate hydroxymethyltransferase activity"/>
    <property type="evidence" value="ECO:0007669"/>
    <property type="project" value="UniProtKB-EC"/>
</dbReference>
<dbReference type="InterPro" id="IPR040442">
    <property type="entry name" value="Pyrv_kinase-like_dom_sf"/>
</dbReference>
<evidence type="ECO:0000256" key="5">
    <source>
        <dbReference type="ARBA" id="ARBA00022679"/>
    </source>
</evidence>
<evidence type="ECO:0000256" key="1">
    <source>
        <dbReference type="ARBA" id="ARBA00005033"/>
    </source>
</evidence>
<dbReference type="Pfam" id="PF02548">
    <property type="entry name" value="Pantoate_transf"/>
    <property type="match status" value="1"/>
</dbReference>
<evidence type="ECO:0000313" key="9">
    <source>
        <dbReference type="Proteomes" id="UP000769157"/>
    </source>
</evidence>
<accession>A0A9P8P3A3</accession>
<protein>
    <recommendedName>
        <fullName evidence="4 7">3-methyl-2-oxobutanoate hydroxymethyltransferase</fullName>
        <ecNumber evidence="4 7">2.1.2.11</ecNumber>
    </recommendedName>
</protein>
<dbReference type="RefSeq" id="XP_046060342.1">
    <property type="nucleotide sequence ID" value="XM_046205890.1"/>
</dbReference>
<comment type="pathway">
    <text evidence="1 7">Cofactor biosynthesis; (R)-pantothenate biosynthesis; (R)-pantoate from 3-methyl-2-oxobutanoate: step 1/2.</text>
</comment>
<comment type="subunit">
    <text evidence="3">Homotetramer.</text>
</comment>
<dbReference type="SUPFAM" id="SSF51621">
    <property type="entry name" value="Phosphoenolpyruvate/pyruvate domain"/>
    <property type="match status" value="1"/>
</dbReference>
<dbReference type="GO" id="GO:0015940">
    <property type="term" value="P:pantothenate biosynthetic process"/>
    <property type="evidence" value="ECO:0007669"/>
    <property type="project" value="UniProtKB-KW"/>
</dbReference>
<dbReference type="GO" id="GO:0005739">
    <property type="term" value="C:mitochondrion"/>
    <property type="evidence" value="ECO:0007669"/>
    <property type="project" value="TreeGrafter"/>
</dbReference>
<dbReference type="InterPro" id="IPR015813">
    <property type="entry name" value="Pyrv/PenolPyrv_kinase-like_dom"/>
</dbReference>
<dbReference type="AlphaFoldDB" id="A0A9P8P3A3"/>
<dbReference type="OrthoDB" id="425211at2759"/>
<comment type="function">
    <text evidence="7">Catalyzes the reversible reaction in which hydroxymethyl group from 5,10-methylenetetrahydrofolate is transferred onto alpha-ketoisovalerate to form ketopantoate.</text>
</comment>
<keyword evidence="9" id="KW-1185">Reference proteome</keyword>
<dbReference type="Gene3D" id="3.20.20.60">
    <property type="entry name" value="Phosphoenolpyruvate-binding domains"/>
    <property type="match status" value="1"/>
</dbReference>
<dbReference type="PANTHER" id="PTHR20881:SF0">
    <property type="entry name" value="3-METHYL-2-OXOBUTANOATE HYDROXYMETHYLTRANSFERASE"/>
    <property type="match status" value="1"/>
</dbReference>
<comment type="catalytic activity">
    <reaction evidence="6 7">
        <text>(6R)-5,10-methylene-5,6,7,8-tetrahydrofolate + 3-methyl-2-oxobutanoate + H2O = 2-dehydropantoate + (6S)-5,6,7,8-tetrahydrofolate</text>
        <dbReference type="Rhea" id="RHEA:11824"/>
        <dbReference type="ChEBI" id="CHEBI:11561"/>
        <dbReference type="ChEBI" id="CHEBI:11851"/>
        <dbReference type="ChEBI" id="CHEBI:15377"/>
        <dbReference type="ChEBI" id="CHEBI:15636"/>
        <dbReference type="ChEBI" id="CHEBI:57453"/>
        <dbReference type="EC" id="2.1.2.11"/>
    </reaction>
</comment>
<proteinExistence type="inferred from homology"/>
<dbReference type="NCBIfam" id="TIGR00222">
    <property type="entry name" value="panB"/>
    <property type="match status" value="1"/>
</dbReference>
<keyword evidence="7" id="KW-0566">Pantothenate biosynthesis</keyword>
<dbReference type="EC" id="2.1.2.11" evidence="4 7"/>
<dbReference type="NCBIfam" id="NF001452">
    <property type="entry name" value="PRK00311.1"/>
    <property type="match status" value="1"/>
</dbReference>
<dbReference type="EMBL" id="JAEUBE010000352">
    <property type="protein sequence ID" value="KAH3664062.1"/>
    <property type="molecule type" value="Genomic_DNA"/>
</dbReference>
<dbReference type="InterPro" id="IPR003700">
    <property type="entry name" value="Pantoate_hydroxy_MeTrfase"/>
</dbReference>
<sequence length="303" mass="33154">MLGRMTGRLGVRFSSHAVGLVRQKTLSDITKSYKAREPIAVVTAHDFITARIADSSTDLDVVLIGDSLAMVSKGYSSTLEIPFDEYYYTCKSVLRGVHEKYVIADLPFGSFEASVSQCVESAVKLMKLGKIGSLKIEGGFEHAAQIKRLVEIGIPITGHIGLKPQQFNATGGYKVQGKKAHDAANIFNEAKFLQELGCSMLVLECIPHRLAEYMTANLNIPTIGIGSGPGTSAQVLVQADMLGMLDFKPAKFVKQYANFYSTATTAVNSYALDVKAKSFPELETHTYQMKNEEFDEFKSLVES</sequence>
<evidence type="ECO:0000256" key="4">
    <source>
        <dbReference type="ARBA" id="ARBA00012618"/>
    </source>
</evidence>
<gene>
    <name evidence="8" type="ORF">OGAPHI_004776</name>
</gene>
<reference evidence="8" key="1">
    <citation type="journal article" date="2021" name="Open Biol.">
        <title>Shared evolutionary footprints suggest mitochondrial oxidative damage underlies multiple complex I losses in fungi.</title>
        <authorList>
            <person name="Schikora-Tamarit M.A."/>
            <person name="Marcet-Houben M."/>
            <person name="Nosek J."/>
            <person name="Gabaldon T."/>
        </authorList>
    </citation>
    <scope>NUCLEOTIDE SEQUENCE</scope>
    <source>
        <strain evidence="8">CBS6075</strain>
    </source>
</reference>
<evidence type="ECO:0000256" key="6">
    <source>
        <dbReference type="ARBA" id="ARBA00049172"/>
    </source>
</evidence>
<comment type="caution">
    <text evidence="8">The sequence shown here is derived from an EMBL/GenBank/DDBJ whole genome shotgun (WGS) entry which is preliminary data.</text>
</comment>
<evidence type="ECO:0000256" key="3">
    <source>
        <dbReference type="ARBA" id="ARBA00011881"/>
    </source>
</evidence>
<evidence type="ECO:0000256" key="2">
    <source>
        <dbReference type="ARBA" id="ARBA00008676"/>
    </source>
</evidence>
<evidence type="ECO:0000256" key="7">
    <source>
        <dbReference type="RuleBase" id="RU362100"/>
    </source>
</evidence>
<dbReference type="Proteomes" id="UP000769157">
    <property type="component" value="Unassembled WGS sequence"/>
</dbReference>
<comment type="similarity">
    <text evidence="2 7">Belongs to the PanB family.</text>
</comment>
<dbReference type="GO" id="GO:0000287">
    <property type="term" value="F:magnesium ion binding"/>
    <property type="evidence" value="ECO:0007669"/>
    <property type="project" value="TreeGrafter"/>
</dbReference>
<organism evidence="8 9">
    <name type="scientific">Ogataea philodendri</name>
    <dbReference type="NCBI Taxonomy" id="1378263"/>
    <lineage>
        <taxon>Eukaryota</taxon>
        <taxon>Fungi</taxon>
        <taxon>Dikarya</taxon>
        <taxon>Ascomycota</taxon>
        <taxon>Saccharomycotina</taxon>
        <taxon>Pichiomycetes</taxon>
        <taxon>Pichiales</taxon>
        <taxon>Pichiaceae</taxon>
        <taxon>Ogataea</taxon>
    </lineage>
</organism>
<dbReference type="PANTHER" id="PTHR20881">
    <property type="entry name" value="3-METHYL-2-OXOBUTANOATE HYDROXYMETHYLTRANSFERASE"/>
    <property type="match status" value="1"/>
</dbReference>
<dbReference type="PIRSF" id="PIRSF000388">
    <property type="entry name" value="Pantoate_hydroxy_MeTrfase"/>
    <property type="match status" value="1"/>
</dbReference>
<keyword evidence="5 7" id="KW-0808">Transferase</keyword>
<dbReference type="FunFam" id="3.20.20.60:FF:000003">
    <property type="entry name" value="3-methyl-2-oxobutanoate hydroxymethyltransferase"/>
    <property type="match status" value="1"/>
</dbReference>
<reference evidence="8" key="2">
    <citation type="submission" date="2021-01" db="EMBL/GenBank/DDBJ databases">
        <authorList>
            <person name="Schikora-Tamarit M.A."/>
        </authorList>
    </citation>
    <scope>NUCLEOTIDE SEQUENCE</scope>
    <source>
        <strain evidence="8">CBS6075</strain>
    </source>
</reference>
<evidence type="ECO:0000313" key="8">
    <source>
        <dbReference type="EMBL" id="KAH3664062.1"/>
    </source>
</evidence>
<dbReference type="HAMAP" id="MF_00156">
    <property type="entry name" value="PanB"/>
    <property type="match status" value="1"/>
</dbReference>
<dbReference type="CDD" id="cd06557">
    <property type="entry name" value="KPHMT-like"/>
    <property type="match status" value="1"/>
</dbReference>
<dbReference type="GeneID" id="70236741"/>
<name>A0A9P8P3A3_9ASCO</name>